<comment type="caution">
    <text evidence="3">The sequence shown here is derived from an EMBL/GenBank/DDBJ whole genome shotgun (WGS) entry which is preliminary data.</text>
</comment>
<protein>
    <recommendedName>
        <fullName evidence="5">Protein RCC2 homolog</fullName>
    </recommendedName>
</protein>
<dbReference type="PANTHER" id="PTHR46207">
    <property type="entry name" value="PROTEIN RCC2"/>
    <property type="match status" value="1"/>
</dbReference>
<dbReference type="GO" id="GO:0016020">
    <property type="term" value="C:membrane"/>
    <property type="evidence" value="ECO:0007669"/>
    <property type="project" value="TreeGrafter"/>
</dbReference>
<dbReference type="PROSITE" id="PS00626">
    <property type="entry name" value="RCC1_2"/>
    <property type="match status" value="1"/>
</dbReference>
<feature type="repeat" description="RCC1" evidence="1">
    <location>
        <begin position="135"/>
        <end position="186"/>
    </location>
</feature>
<evidence type="ECO:0000256" key="2">
    <source>
        <dbReference type="SAM" id="MobiDB-lite"/>
    </source>
</evidence>
<dbReference type="PRINTS" id="PR00633">
    <property type="entry name" value="RCCNDNSATION"/>
</dbReference>
<evidence type="ECO:0000313" key="3">
    <source>
        <dbReference type="EMBL" id="KAK7579617.1"/>
    </source>
</evidence>
<organism evidence="3 4">
    <name type="scientific">Parthenolecanium corni</name>
    <dbReference type="NCBI Taxonomy" id="536013"/>
    <lineage>
        <taxon>Eukaryota</taxon>
        <taxon>Metazoa</taxon>
        <taxon>Ecdysozoa</taxon>
        <taxon>Arthropoda</taxon>
        <taxon>Hexapoda</taxon>
        <taxon>Insecta</taxon>
        <taxon>Pterygota</taxon>
        <taxon>Neoptera</taxon>
        <taxon>Paraneoptera</taxon>
        <taxon>Hemiptera</taxon>
        <taxon>Sternorrhyncha</taxon>
        <taxon>Coccoidea</taxon>
        <taxon>Coccidae</taxon>
        <taxon>Parthenolecanium</taxon>
    </lineage>
</organism>
<evidence type="ECO:0008006" key="5">
    <source>
        <dbReference type="Google" id="ProtNLM"/>
    </source>
</evidence>
<dbReference type="InterPro" id="IPR009091">
    <property type="entry name" value="RCC1/BLIP-II"/>
</dbReference>
<dbReference type="PANTHER" id="PTHR46207:SF1">
    <property type="entry name" value="PROTEIN RCC2"/>
    <property type="match status" value="1"/>
</dbReference>
<dbReference type="PROSITE" id="PS50012">
    <property type="entry name" value="RCC1_3"/>
    <property type="match status" value="5"/>
</dbReference>
<gene>
    <name evidence="3" type="ORF">V9T40_000246</name>
</gene>
<dbReference type="GO" id="GO:0031267">
    <property type="term" value="F:small GTPase binding"/>
    <property type="evidence" value="ECO:0007669"/>
    <property type="project" value="TreeGrafter"/>
</dbReference>
<evidence type="ECO:0000313" key="4">
    <source>
        <dbReference type="Proteomes" id="UP001367676"/>
    </source>
</evidence>
<dbReference type="InterPro" id="IPR000408">
    <property type="entry name" value="Reg_chr_condens"/>
</dbReference>
<dbReference type="SUPFAM" id="SSF50985">
    <property type="entry name" value="RCC1/BLIP-II"/>
    <property type="match status" value="1"/>
</dbReference>
<feature type="repeat" description="RCC1" evidence="1">
    <location>
        <begin position="315"/>
        <end position="368"/>
    </location>
</feature>
<dbReference type="Gene3D" id="2.130.10.30">
    <property type="entry name" value="Regulator of chromosome condensation 1/beta-lactamase-inhibitor protein II"/>
    <property type="match status" value="2"/>
</dbReference>
<dbReference type="Proteomes" id="UP001367676">
    <property type="component" value="Unassembled WGS sequence"/>
</dbReference>
<dbReference type="Pfam" id="PF00415">
    <property type="entry name" value="RCC1"/>
    <property type="match status" value="4"/>
</dbReference>
<feature type="repeat" description="RCC1" evidence="1">
    <location>
        <begin position="414"/>
        <end position="467"/>
    </location>
</feature>
<keyword evidence="4" id="KW-1185">Reference proteome</keyword>
<feature type="repeat" description="RCC1" evidence="1">
    <location>
        <begin position="239"/>
        <end position="314"/>
    </location>
</feature>
<dbReference type="AlphaFoldDB" id="A0AAN9T963"/>
<name>A0AAN9T963_9HEMI</name>
<dbReference type="EMBL" id="JBBCAQ010000034">
    <property type="protein sequence ID" value="KAK7579617.1"/>
    <property type="molecule type" value="Genomic_DNA"/>
</dbReference>
<reference evidence="3 4" key="1">
    <citation type="submission" date="2024-03" db="EMBL/GenBank/DDBJ databases">
        <title>Adaptation during the transition from Ophiocordyceps entomopathogen to insect associate is accompanied by gene loss and intensified selection.</title>
        <authorList>
            <person name="Ward C.M."/>
            <person name="Onetto C.A."/>
            <person name="Borneman A.R."/>
        </authorList>
    </citation>
    <scope>NUCLEOTIDE SEQUENCE [LARGE SCALE GENOMIC DNA]</scope>
    <source>
        <strain evidence="3">AWRI1</strain>
        <tissue evidence="3">Single Adult Female</tissue>
    </source>
</reference>
<feature type="repeat" description="RCC1" evidence="1">
    <location>
        <begin position="187"/>
        <end position="238"/>
    </location>
</feature>
<sequence>MSTSKRKNAGGDSNAKRKRKSNKEEDESGDSEFDDVSPDGNDEFKDSNKDDIDDLLGEDSGLRVPGRTHVGTLLICGATNWDIAGRRAPPKGSTKANVGPNLYSPHTLAPLEKIRIRYAVSGPNAAHTILITDEGKAMAFGRNDKGQLGTKDCTRRDVPTFIEGLQEHTFVDAAVGRNHSLLLTDRGVVYACGDNKMGQCGTNSLNPTFPTAARVKHTGPPIVKVACGADFSLILDCKGVLYSFGSPEYGQLGHGTTGEYIAQANKVSYNIEKVPKRICLYVEKGRDQRPVPVDFPEIIDISCGTNHSVALDSRKRVFSWGFGGYGRLGHADTKDEMVPRLLQFFSTTGRGVRSVHCGSSYSLAVNEHGMVYMFGLTKKTGEANMYPKPIRDLQGWKVRSVGCSYTSIVVAADDSVIAFGPSPTYGELGLGENRKSSTTPLELKKLDGIYIEHVSCGMCHTIMIARDDTDEEKERIATLPSYSPADGDDGPLRVEFIPSPREDILR</sequence>
<proteinExistence type="predicted"/>
<accession>A0AAN9T963</accession>
<feature type="region of interest" description="Disordered" evidence="2">
    <location>
        <begin position="1"/>
        <end position="63"/>
    </location>
</feature>
<evidence type="ECO:0000256" key="1">
    <source>
        <dbReference type="PROSITE-ProRule" id="PRU00235"/>
    </source>
</evidence>
<dbReference type="InterPro" id="IPR028641">
    <property type="entry name" value="RCC2"/>
</dbReference>
<feature type="compositionally biased region" description="Acidic residues" evidence="2">
    <location>
        <begin position="24"/>
        <end position="41"/>
    </location>
</feature>